<keyword evidence="3" id="KW-0804">Transcription</keyword>
<evidence type="ECO:0000259" key="5">
    <source>
        <dbReference type="PROSITE" id="PS51063"/>
    </source>
</evidence>
<feature type="domain" description="Cyclic nucleotide-binding" evidence="4">
    <location>
        <begin position="1"/>
        <end position="59"/>
    </location>
</feature>
<comment type="caution">
    <text evidence="6">The sequence shown here is derived from an EMBL/GenBank/DDBJ whole genome shotgun (WGS) entry which is preliminary data.</text>
</comment>
<dbReference type="SUPFAM" id="SSF51206">
    <property type="entry name" value="cAMP-binding domain-like"/>
    <property type="match status" value="1"/>
</dbReference>
<dbReference type="STRING" id="1802500.A2801_00540"/>
<dbReference type="GO" id="GO:0003677">
    <property type="term" value="F:DNA binding"/>
    <property type="evidence" value="ECO:0007669"/>
    <property type="project" value="UniProtKB-KW"/>
</dbReference>
<dbReference type="CDD" id="cd00038">
    <property type="entry name" value="CAP_ED"/>
    <property type="match status" value="1"/>
</dbReference>
<evidence type="ECO:0000313" key="6">
    <source>
        <dbReference type="EMBL" id="OGM29992.1"/>
    </source>
</evidence>
<dbReference type="GO" id="GO:0005829">
    <property type="term" value="C:cytosol"/>
    <property type="evidence" value="ECO:0007669"/>
    <property type="project" value="TreeGrafter"/>
</dbReference>
<dbReference type="AlphaFoldDB" id="A0A1F7YRN5"/>
<evidence type="ECO:0000256" key="2">
    <source>
        <dbReference type="ARBA" id="ARBA00023125"/>
    </source>
</evidence>
<accession>A0A1F7YRN5</accession>
<dbReference type="InterPro" id="IPR000595">
    <property type="entry name" value="cNMP-bd_dom"/>
</dbReference>
<reference evidence="6 7" key="1">
    <citation type="journal article" date="2016" name="Nat. Commun.">
        <title>Thousands of microbial genomes shed light on interconnected biogeochemical processes in an aquifer system.</title>
        <authorList>
            <person name="Anantharaman K."/>
            <person name="Brown C.T."/>
            <person name="Hug L.A."/>
            <person name="Sharon I."/>
            <person name="Castelle C.J."/>
            <person name="Probst A.J."/>
            <person name="Thomas B.C."/>
            <person name="Singh A."/>
            <person name="Wilkins M.J."/>
            <person name="Karaoz U."/>
            <person name="Brodie E.L."/>
            <person name="Williams K.H."/>
            <person name="Hubbard S.S."/>
            <person name="Banfield J.F."/>
        </authorList>
    </citation>
    <scope>NUCLEOTIDE SEQUENCE [LARGE SCALE GENOMIC DNA]</scope>
</reference>
<gene>
    <name evidence="6" type="ORF">A2801_00540</name>
</gene>
<dbReference type="Pfam" id="PF00027">
    <property type="entry name" value="cNMP_binding"/>
    <property type="match status" value="1"/>
</dbReference>
<dbReference type="InterPro" id="IPR018490">
    <property type="entry name" value="cNMP-bd_dom_sf"/>
</dbReference>
<dbReference type="Gene3D" id="2.60.120.10">
    <property type="entry name" value="Jelly Rolls"/>
    <property type="match status" value="1"/>
</dbReference>
<dbReference type="PANTHER" id="PTHR24567:SF74">
    <property type="entry name" value="HTH-TYPE TRANSCRIPTIONAL REGULATOR ARCR"/>
    <property type="match status" value="1"/>
</dbReference>
<protein>
    <recommendedName>
        <fullName evidence="8">HTH crp-type domain-containing protein</fullName>
    </recommendedName>
</protein>
<dbReference type="Proteomes" id="UP000177263">
    <property type="component" value="Unassembled WGS sequence"/>
</dbReference>
<evidence type="ECO:0000313" key="7">
    <source>
        <dbReference type="Proteomes" id="UP000177263"/>
    </source>
</evidence>
<evidence type="ECO:0008006" key="8">
    <source>
        <dbReference type="Google" id="ProtNLM"/>
    </source>
</evidence>
<organism evidence="6 7">
    <name type="scientific">Candidatus Woesebacteria bacterium RIFCSPHIGHO2_01_FULL_41_10</name>
    <dbReference type="NCBI Taxonomy" id="1802500"/>
    <lineage>
        <taxon>Bacteria</taxon>
        <taxon>Candidatus Woeseibacteriota</taxon>
    </lineage>
</organism>
<name>A0A1F7YRN5_9BACT</name>
<evidence type="ECO:0000256" key="1">
    <source>
        <dbReference type="ARBA" id="ARBA00023015"/>
    </source>
</evidence>
<dbReference type="InterPro" id="IPR014710">
    <property type="entry name" value="RmlC-like_jellyroll"/>
</dbReference>
<keyword evidence="2" id="KW-0238">DNA-binding</keyword>
<proteinExistence type="predicted"/>
<dbReference type="SUPFAM" id="SSF46785">
    <property type="entry name" value="Winged helix' DNA-binding domain"/>
    <property type="match status" value="1"/>
</dbReference>
<dbReference type="PROSITE" id="PS51063">
    <property type="entry name" value="HTH_CRP_2"/>
    <property type="match status" value="1"/>
</dbReference>
<dbReference type="Pfam" id="PF13545">
    <property type="entry name" value="HTH_Crp_2"/>
    <property type="match status" value="1"/>
</dbReference>
<dbReference type="PROSITE" id="PS50042">
    <property type="entry name" value="CNMP_BINDING_3"/>
    <property type="match status" value="1"/>
</dbReference>
<dbReference type="InterPro" id="IPR012318">
    <property type="entry name" value="HTH_CRP"/>
</dbReference>
<evidence type="ECO:0000256" key="3">
    <source>
        <dbReference type="ARBA" id="ARBA00023163"/>
    </source>
</evidence>
<dbReference type="GO" id="GO:0003700">
    <property type="term" value="F:DNA-binding transcription factor activity"/>
    <property type="evidence" value="ECO:0007669"/>
    <property type="project" value="TreeGrafter"/>
</dbReference>
<dbReference type="InterPro" id="IPR036390">
    <property type="entry name" value="WH_DNA-bd_sf"/>
</dbReference>
<feature type="domain" description="HTH crp-type" evidence="5">
    <location>
        <begin position="125"/>
        <end position="190"/>
    </location>
</feature>
<evidence type="ECO:0000259" key="4">
    <source>
        <dbReference type="PROSITE" id="PS50042"/>
    </source>
</evidence>
<dbReference type="EMBL" id="MGGM01000006">
    <property type="protein sequence ID" value="OGM29992.1"/>
    <property type="molecule type" value="Genomic_DNA"/>
</dbReference>
<sequence length="192" mass="21877">MKVFDAYPTKQFQSDEVLLYAGDTPKNLFFLNSGHVKQFTNSKDGKELIIHIYENGAIFPLSWGLNKIVPEHHFISMDTVEVTLVPTRNFSKILLDHPDIHLEMTKRLVSGISGLSKRIEILNFENAQGRIISTLTYLKKHFGSKLSFTHEELAALTGLSRERVSIEMKKLKDKKLISYTRSIISLKSGLSR</sequence>
<dbReference type="PANTHER" id="PTHR24567">
    <property type="entry name" value="CRP FAMILY TRANSCRIPTIONAL REGULATORY PROTEIN"/>
    <property type="match status" value="1"/>
</dbReference>
<dbReference type="InterPro" id="IPR050397">
    <property type="entry name" value="Env_Response_Regulators"/>
</dbReference>
<keyword evidence="1" id="KW-0805">Transcription regulation</keyword>